<comment type="similarity">
    <text evidence="2 9">Belongs to the sulfotransferase 2 family.</text>
</comment>
<name>A0A7M7PLA4_STRPU</name>
<keyword evidence="4" id="KW-0812">Transmembrane</keyword>
<keyword evidence="5" id="KW-1133">Transmembrane helix</keyword>
<dbReference type="RefSeq" id="XP_030852912.1">
    <property type="nucleotide sequence ID" value="XM_030997052.1"/>
</dbReference>
<dbReference type="EC" id="2.8.2.-" evidence="9"/>
<evidence type="ECO:0000256" key="2">
    <source>
        <dbReference type="ARBA" id="ARBA00006339"/>
    </source>
</evidence>
<evidence type="ECO:0000256" key="8">
    <source>
        <dbReference type="ARBA" id="ARBA00023180"/>
    </source>
</evidence>
<organism evidence="10 11">
    <name type="scientific">Strongylocentrotus purpuratus</name>
    <name type="common">Purple sea urchin</name>
    <dbReference type="NCBI Taxonomy" id="7668"/>
    <lineage>
        <taxon>Eukaryota</taxon>
        <taxon>Metazoa</taxon>
        <taxon>Echinodermata</taxon>
        <taxon>Eleutherozoa</taxon>
        <taxon>Echinozoa</taxon>
        <taxon>Echinoidea</taxon>
        <taxon>Euechinoidea</taxon>
        <taxon>Echinacea</taxon>
        <taxon>Camarodonta</taxon>
        <taxon>Echinidea</taxon>
        <taxon>Strongylocentrotidae</taxon>
        <taxon>Strongylocentrotus</taxon>
    </lineage>
</organism>
<dbReference type="InParanoid" id="A0A7M7PLA4"/>
<evidence type="ECO:0000313" key="10">
    <source>
        <dbReference type="EnsemblMetazoa" id="XP_030852912"/>
    </source>
</evidence>
<evidence type="ECO:0000256" key="1">
    <source>
        <dbReference type="ARBA" id="ARBA00004323"/>
    </source>
</evidence>
<dbReference type="InterPro" id="IPR018011">
    <property type="entry name" value="Carb_sulfotrans_8-10"/>
</dbReference>
<reference evidence="11" key="1">
    <citation type="submission" date="2015-02" db="EMBL/GenBank/DDBJ databases">
        <title>Genome sequencing for Strongylocentrotus purpuratus.</title>
        <authorList>
            <person name="Murali S."/>
            <person name="Liu Y."/>
            <person name="Vee V."/>
            <person name="English A."/>
            <person name="Wang M."/>
            <person name="Skinner E."/>
            <person name="Han Y."/>
            <person name="Muzny D.M."/>
            <person name="Worley K.C."/>
            <person name="Gibbs R.A."/>
        </authorList>
    </citation>
    <scope>NUCLEOTIDE SEQUENCE</scope>
</reference>
<keyword evidence="9" id="KW-0119">Carbohydrate metabolism</keyword>
<proteinExistence type="inferred from homology"/>
<evidence type="ECO:0000256" key="7">
    <source>
        <dbReference type="ARBA" id="ARBA00023136"/>
    </source>
</evidence>
<evidence type="ECO:0000256" key="3">
    <source>
        <dbReference type="ARBA" id="ARBA00022679"/>
    </source>
</evidence>
<evidence type="ECO:0000256" key="9">
    <source>
        <dbReference type="RuleBase" id="RU364020"/>
    </source>
</evidence>
<accession>A0A7M7PLA4</accession>
<comment type="subcellular location">
    <subcellularLocation>
        <location evidence="1 9">Golgi apparatus membrane</location>
        <topology evidence="1 9">Single-pass type II membrane protein</topology>
    </subcellularLocation>
</comment>
<reference evidence="10" key="2">
    <citation type="submission" date="2021-01" db="UniProtKB">
        <authorList>
            <consortium name="EnsemblMetazoa"/>
        </authorList>
    </citation>
    <scope>IDENTIFICATION</scope>
</reference>
<dbReference type="InterPro" id="IPR005331">
    <property type="entry name" value="Sulfotransferase"/>
</dbReference>
<dbReference type="OrthoDB" id="6376404at2759"/>
<evidence type="ECO:0000256" key="6">
    <source>
        <dbReference type="ARBA" id="ARBA00023034"/>
    </source>
</evidence>
<dbReference type="KEGG" id="spu:100890568"/>
<keyword evidence="9" id="KW-0735">Signal-anchor</keyword>
<dbReference type="AlphaFoldDB" id="A0A7M7PLA4"/>
<keyword evidence="6 9" id="KW-0333">Golgi apparatus</keyword>
<keyword evidence="11" id="KW-1185">Reference proteome</keyword>
<keyword evidence="7" id="KW-0472">Membrane</keyword>
<evidence type="ECO:0000256" key="4">
    <source>
        <dbReference type="ARBA" id="ARBA00022692"/>
    </source>
</evidence>
<protein>
    <recommendedName>
        <fullName evidence="9">Carbohydrate sulfotransferase</fullName>
        <ecNumber evidence="9">2.8.2.-</ecNumber>
    </recommendedName>
</protein>
<evidence type="ECO:0000313" key="11">
    <source>
        <dbReference type="Proteomes" id="UP000007110"/>
    </source>
</evidence>
<dbReference type="PANTHER" id="PTHR12137:SF54">
    <property type="entry name" value="CARBOHYDRATE SULFOTRANSFERASE"/>
    <property type="match status" value="1"/>
</dbReference>
<dbReference type="GeneID" id="100890568"/>
<dbReference type="PANTHER" id="PTHR12137">
    <property type="entry name" value="CARBOHYDRATE SULFOTRANSFERASE"/>
    <property type="match status" value="1"/>
</dbReference>
<keyword evidence="3 9" id="KW-0808">Transferase</keyword>
<keyword evidence="8 9" id="KW-0325">Glycoprotein</keyword>
<dbReference type="Proteomes" id="UP000007110">
    <property type="component" value="Unassembled WGS sequence"/>
</dbReference>
<dbReference type="GO" id="GO:0016051">
    <property type="term" value="P:carbohydrate biosynthetic process"/>
    <property type="evidence" value="ECO:0007669"/>
    <property type="project" value="InterPro"/>
</dbReference>
<dbReference type="GO" id="GO:0008146">
    <property type="term" value="F:sulfotransferase activity"/>
    <property type="evidence" value="ECO:0000318"/>
    <property type="project" value="GO_Central"/>
</dbReference>
<sequence length="283" mass="32740">MRQHTQRHACSSLGFSDKETFKLNKILTNPSYNRNIYVSERYRTIICLIPKATSLNWVRTLLILEGAINSTNGLAPMEMVRAGHKHLRVLGSYESGKRLGILRNYSSAIFVRNPYSRLLSAFRDRLEIHTNRNLAHRKRLNKHIYLKFGNHSPAEMPDLSMPSEKYNVTFKEFVDYYLSAGSKDVHWRELHKVCPPCFDYDYIGNVETYADDFKQTVKIFDATSAVRSLVKAPHATNSSEDGVLRRYYGTLSDLQMEKLEKQLSTDMKVFGYSIPRVIQRNSM</sequence>
<evidence type="ECO:0000256" key="5">
    <source>
        <dbReference type="ARBA" id="ARBA00022989"/>
    </source>
</evidence>
<dbReference type="EnsemblMetazoa" id="XM_030997052">
    <property type="protein sequence ID" value="XP_030852912"/>
    <property type="gene ID" value="LOC100890568"/>
</dbReference>
<dbReference type="GO" id="GO:0000139">
    <property type="term" value="C:Golgi membrane"/>
    <property type="evidence" value="ECO:0007669"/>
    <property type="project" value="UniProtKB-SubCell"/>
</dbReference>
<dbReference type="Pfam" id="PF03567">
    <property type="entry name" value="Sulfotransfer_2"/>
    <property type="match status" value="1"/>
</dbReference>